<reference evidence="2" key="1">
    <citation type="journal article" date="2019" name="Int. J. Syst. Evol. Microbiol.">
        <title>The Global Catalogue of Microorganisms (GCM) 10K type strain sequencing project: providing services to taxonomists for standard genome sequencing and annotation.</title>
        <authorList>
            <consortium name="The Broad Institute Genomics Platform"/>
            <consortium name="The Broad Institute Genome Sequencing Center for Infectious Disease"/>
            <person name="Wu L."/>
            <person name="Ma J."/>
        </authorList>
    </citation>
    <scope>NUCLEOTIDE SEQUENCE [LARGE SCALE GENOMIC DNA]</scope>
    <source>
        <strain evidence="2">JCM 18198</strain>
    </source>
</reference>
<evidence type="ECO:0000313" key="1">
    <source>
        <dbReference type="EMBL" id="GAA4757111.1"/>
    </source>
</evidence>
<gene>
    <name evidence="1" type="ORF">GCM10023230_00930</name>
</gene>
<comment type="caution">
    <text evidence="1">The sequence shown here is derived from an EMBL/GenBank/DDBJ whole genome shotgun (WGS) entry which is preliminary data.</text>
</comment>
<dbReference type="EMBL" id="BAABIP010000005">
    <property type="protein sequence ID" value="GAA4757111.1"/>
    <property type="molecule type" value="Genomic_DNA"/>
</dbReference>
<accession>A0ABP8ZHW8</accession>
<protein>
    <submittedName>
        <fullName evidence="1">Uncharacterized protein</fullName>
    </submittedName>
</protein>
<proteinExistence type="predicted"/>
<name>A0ABP8ZHW8_9FLAO</name>
<keyword evidence="2" id="KW-1185">Reference proteome</keyword>
<dbReference type="Proteomes" id="UP001500141">
    <property type="component" value="Unassembled WGS sequence"/>
</dbReference>
<organism evidence="1 2">
    <name type="scientific">Flavobacterium hankyongi</name>
    <dbReference type="NCBI Taxonomy" id="1176532"/>
    <lineage>
        <taxon>Bacteria</taxon>
        <taxon>Pseudomonadati</taxon>
        <taxon>Bacteroidota</taxon>
        <taxon>Flavobacteriia</taxon>
        <taxon>Flavobacteriales</taxon>
        <taxon>Flavobacteriaceae</taxon>
        <taxon>Flavobacterium</taxon>
    </lineage>
</organism>
<evidence type="ECO:0000313" key="2">
    <source>
        <dbReference type="Proteomes" id="UP001500141"/>
    </source>
</evidence>
<sequence length="66" mass="8130">MFNNYENIKIEYSIEDNIKDGKEYYMIGIYDNSNNQNSIIQWLYIEPEEFTIYEYDLPNDKLIKFE</sequence>